<protein>
    <submittedName>
        <fullName evidence="1">Uncharacterized protein</fullName>
    </submittedName>
</protein>
<proteinExistence type="predicted"/>
<dbReference type="AlphaFoldDB" id="A0A0A9AXM5"/>
<name>A0A0A9AXM5_ARUDO</name>
<organism evidence="1">
    <name type="scientific">Arundo donax</name>
    <name type="common">Giant reed</name>
    <name type="synonym">Donax arundinaceus</name>
    <dbReference type="NCBI Taxonomy" id="35708"/>
    <lineage>
        <taxon>Eukaryota</taxon>
        <taxon>Viridiplantae</taxon>
        <taxon>Streptophyta</taxon>
        <taxon>Embryophyta</taxon>
        <taxon>Tracheophyta</taxon>
        <taxon>Spermatophyta</taxon>
        <taxon>Magnoliopsida</taxon>
        <taxon>Liliopsida</taxon>
        <taxon>Poales</taxon>
        <taxon>Poaceae</taxon>
        <taxon>PACMAD clade</taxon>
        <taxon>Arundinoideae</taxon>
        <taxon>Arundineae</taxon>
        <taxon>Arundo</taxon>
    </lineage>
</organism>
<reference evidence="1" key="1">
    <citation type="submission" date="2014-09" db="EMBL/GenBank/DDBJ databases">
        <authorList>
            <person name="Magalhaes I.L.F."/>
            <person name="Oliveira U."/>
            <person name="Santos F.R."/>
            <person name="Vidigal T.H.D.A."/>
            <person name="Brescovit A.D."/>
            <person name="Santos A.J."/>
        </authorList>
    </citation>
    <scope>NUCLEOTIDE SEQUENCE</scope>
    <source>
        <tissue evidence="1">Shoot tissue taken approximately 20 cm above the soil surface</tissue>
    </source>
</reference>
<accession>A0A0A9AXM5</accession>
<dbReference type="EMBL" id="GBRH01244250">
    <property type="protein sequence ID" value="JAD53645.1"/>
    <property type="molecule type" value="Transcribed_RNA"/>
</dbReference>
<evidence type="ECO:0000313" key="1">
    <source>
        <dbReference type="EMBL" id="JAD53645.1"/>
    </source>
</evidence>
<sequence length="22" mass="2542">MPCANVSSAFWTKKKGEIYHLM</sequence>
<reference evidence="1" key="2">
    <citation type="journal article" date="2015" name="Data Brief">
        <title>Shoot transcriptome of the giant reed, Arundo donax.</title>
        <authorList>
            <person name="Barrero R.A."/>
            <person name="Guerrero F.D."/>
            <person name="Moolhuijzen P."/>
            <person name="Goolsby J.A."/>
            <person name="Tidwell J."/>
            <person name="Bellgard S.E."/>
            <person name="Bellgard M.I."/>
        </authorList>
    </citation>
    <scope>NUCLEOTIDE SEQUENCE</scope>
    <source>
        <tissue evidence="1">Shoot tissue taken approximately 20 cm above the soil surface</tissue>
    </source>
</reference>